<evidence type="ECO:0000313" key="2">
    <source>
        <dbReference type="EMBL" id="SPC75147.1"/>
    </source>
</evidence>
<accession>A0A2N9E850</accession>
<organism evidence="2">
    <name type="scientific">Fagus sylvatica</name>
    <name type="common">Beechnut</name>
    <dbReference type="NCBI Taxonomy" id="28930"/>
    <lineage>
        <taxon>Eukaryota</taxon>
        <taxon>Viridiplantae</taxon>
        <taxon>Streptophyta</taxon>
        <taxon>Embryophyta</taxon>
        <taxon>Tracheophyta</taxon>
        <taxon>Spermatophyta</taxon>
        <taxon>Magnoliopsida</taxon>
        <taxon>eudicotyledons</taxon>
        <taxon>Gunneridae</taxon>
        <taxon>Pentapetalae</taxon>
        <taxon>rosids</taxon>
        <taxon>fabids</taxon>
        <taxon>Fagales</taxon>
        <taxon>Fagaceae</taxon>
        <taxon>Fagus</taxon>
    </lineage>
</organism>
<protein>
    <submittedName>
        <fullName evidence="2">Uncharacterized protein</fullName>
    </submittedName>
</protein>
<dbReference type="AlphaFoldDB" id="A0A2N9E850"/>
<name>A0A2N9E850_FAGSY</name>
<proteinExistence type="predicted"/>
<dbReference type="EMBL" id="OIVN01000147">
    <property type="protein sequence ID" value="SPC75147.1"/>
    <property type="molecule type" value="Genomic_DNA"/>
</dbReference>
<feature type="transmembrane region" description="Helical" evidence="1">
    <location>
        <begin position="52"/>
        <end position="73"/>
    </location>
</feature>
<sequence>MLRMNKDHRSVGLRCSLPLSGGSFGDHECLLGGASTMEDCAGLLGKIMNIALYWLLHLIDTLLAFVFSITSLISTLVAVDVVAVDAVAVDVCGRRFCERVYRDRWSMRRTSFLLQLWGLEIRCSLWERALLLSFSSFLVSTGAAAYDFVMEFTVDQWAMVMTSFLLHHEVWRTVSPILEICPLSISSSAPKMEGKSGTSRGNLSLLLL</sequence>
<gene>
    <name evidence="2" type="ORF">FSB_LOCUS3029</name>
</gene>
<keyword evidence="1" id="KW-0812">Transmembrane</keyword>
<evidence type="ECO:0000256" key="1">
    <source>
        <dbReference type="SAM" id="Phobius"/>
    </source>
</evidence>
<keyword evidence="1" id="KW-0472">Membrane</keyword>
<reference evidence="2" key="1">
    <citation type="submission" date="2018-02" db="EMBL/GenBank/DDBJ databases">
        <authorList>
            <person name="Cohen D.B."/>
            <person name="Kent A.D."/>
        </authorList>
    </citation>
    <scope>NUCLEOTIDE SEQUENCE</scope>
</reference>
<keyword evidence="1" id="KW-1133">Transmembrane helix</keyword>